<keyword evidence="3" id="KW-1185">Reference proteome</keyword>
<organism evidence="2 3">
    <name type="scientific">Diplodia seriata</name>
    <dbReference type="NCBI Taxonomy" id="420778"/>
    <lineage>
        <taxon>Eukaryota</taxon>
        <taxon>Fungi</taxon>
        <taxon>Dikarya</taxon>
        <taxon>Ascomycota</taxon>
        <taxon>Pezizomycotina</taxon>
        <taxon>Dothideomycetes</taxon>
        <taxon>Dothideomycetes incertae sedis</taxon>
        <taxon>Botryosphaeriales</taxon>
        <taxon>Botryosphaeriaceae</taxon>
        <taxon>Diplodia</taxon>
    </lineage>
</organism>
<evidence type="ECO:0000313" key="2">
    <source>
        <dbReference type="EMBL" id="KAL0261388.1"/>
    </source>
</evidence>
<dbReference type="RefSeq" id="XP_066634417.1">
    <property type="nucleotide sequence ID" value="XM_066774298.1"/>
</dbReference>
<evidence type="ECO:0000313" key="3">
    <source>
        <dbReference type="Proteomes" id="UP001430584"/>
    </source>
</evidence>
<feature type="compositionally biased region" description="Low complexity" evidence="1">
    <location>
        <begin position="1"/>
        <end position="11"/>
    </location>
</feature>
<protein>
    <submittedName>
        <fullName evidence="2">Uncharacterized protein</fullName>
    </submittedName>
</protein>
<proteinExistence type="predicted"/>
<evidence type="ECO:0000256" key="1">
    <source>
        <dbReference type="SAM" id="MobiDB-lite"/>
    </source>
</evidence>
<dbReference type="EMBL" id="JAJVCZ030000003">
    <property type="protein sequence ID" value="KAL0261388.1"/>
    <property type="molecule type" value="Genomic_DNA"/>
</dbReference>
<feature type="region of interest" description="Disordered" evidence="1">
    <location>
        <begin position="77"/>
        <end position="117"/>
    </location>
</feature>
<gene>
    <name evidence="2" type="ORF">SLS55_002818</name>
</gene>
<dbReference type="GeneID" id="92006903"/>
<reference evidence="2 3" key="1">
    <citation type="submission" date="2024-02" db="EMBL/GenBank/DDBJ databases">
        <title>De novo assembly and annotation of 12 fungi associated with fruit tree decline syndrome in Ontario, Canada.</title>
        <authorList>
            <person name="Sulman M."/>
            <person name="Ellouze W."/>
            <person name="Ilyukhin E."/>
        </authorList>
    </citation>
    <scope>NUCLEOTIDE SEQUENCE [LARGE SCALE GENOMIC DNA]</scope>
    <source>
        <strain evidence="2 3">FDS-637</strain>
    </source>
</reference>
<name>A0ABR3CL80_9PEZI</name>
<feature type="compositionally biased region" description="Low complexity" evidence="1">
    <location>
        <begin position="77"/>
        <end position="103"/>
    </location>
</feature>
<feature type="region of interest" description="Disordered" evidence="1">
    <location>
        <begin position="1"/>
        <end position="26"/>
    </location>
</feature>
<dbReference type="Proteomes" id="UP001430584">
    <property type="component" value="Unassembled WGS sequence"/>
</dbReference>
<comment type="caution">
    <text evidence="2">The sequence shown here is derived from an EMBL/GenBank/DDBJ whole genome shotgun (WGS) entry which is preliminary data.</text>
</comment>
<sequence length="117" mass="12277">MPSWFGSWGKSSSKDSKKPPKNGKTQLQFINGRWAQVRRHTPADKAKIAAKEAEDAAAKQKIKEDLYAAARARAAAADAAKSTSSKTAAASSASSTTAADSTTGLLLRGNGLQTVRD</sequence>
<accession>A0ABR3CL80</accession>